<sequence length="133" mass="14820">MMGSSDNLQSQAIALIFAFPCFATVAVALRLYSRTLTKSFAADDWVICVAIIMYWGETFTSYQVIIYTYIGYNVWDIPPDYPVILGGKYTYAVDRAHLQSYFGPRQDLHPTLPATSNRPEKVGAPSHLGAINC</sequence>
<keyword evidence="2" id="KW-1133">Transmembrane helix</keyword>
<proteinExistence type="predicted"/>
<dbReference type="STRING" id="229535.A0A0M8PH64"/>
<feature type="transmembrane region" description="Helical" evidence="2">
    <location>
        <begin position="45"/>
        <end position="70"/>
    </location>
</feature>
<feature type="transmembrane region" description="Helical" evidence="2">
    <location>
        <begin position="12"/>
        <end position="33"/>
    </location>
</feature>
<evidence type="ECO:0000313" key="3">
    <source>
        <dbReference type="EMBL" id="KOS48584.1"/>
    </source>
</evidence>
<accession>A0A0M8PH64</accession>
<reference evidence="3 4" key="1">
    <citation type="submission" date="2015-08" db="EMBL/GenBank/DDBJ databases">
        <title>Genome sequencing of Penicillium nordicum.</title>
        <authorList>
            <person name="Nguyen H.D."/>
            <person name="Seifert K.A."/>
        </authorList>
    </citation>
    <scope>NUCLEOTIDE SEQUENCE [LARGE SCALE GENOMIC DNA]</scope>
    <source>
        <strain evidence="3 4">DAOMC 185683</strain>
    </source>
</reference>
<dbReference type="EMBL" id="LHQQ01000004">
    <property type="protein sequence ID" value="KOS48584.1"/>
    <property type="molecule type" value="Genomic_DNA"/>
</dbReference>
<dbReference type="Proteomes" id="UP000037696">
    <property type="component" value="Unassembled WGS sequence"/>
</dbReference>
<gene>
    <name evidence="3" type="ORF">ACN38_g485</name>
</gene>
<feature type="region of interest" description="Disordered" evidence="1">
    <location>
        <begin position="112"/>
        <end position="133"/>
    </location>
</feature>
<dbReference type="OrthoDB" id="5329176at2759"/>
<evidence type="ECO:0000256" key="2">
    <source>
        <dbReference type="SAM" id="Phobius"/>
    </source>
</evidence>
<protein>
    <submittedName>
        <fullName evidence="3">Uncharacterized protein</fullName>
    </submittedName>
</protein>
<keyword evidence="2" id="KW-0472">Membrane</keyword>
<dbReference type="AlphaFoldDB" id="A0A0M8PH64"/>
<keyword evidence="2" id="KW-0812">Transmembrane</keyword>
<organism evidence="3 4">
    <name type="scientific">Penicillium nordicum</name>
    <dbReference type="NCBI Taxonomy" id="229535"/>
    <lineage>
        <taxon>Eukaryota</taxon>
        <taxon>Fungi</taxon>
        <taxon>Dikarya</taxon>
        <taxon>Ascomycota</taxon>
        <taxon>Pezizomycotina</taxon>
        <taxon>Eurotiomycetes</taxon>
        <taxon>Eurotiomycetidae</taxon>
        <taxon>Eurotiales</taxon>
        <taxon>Aspergillaceae</taxon>
        <taxon>Penicillium</taxon>
    </lineage>
</organism>
<keyword evidence="4" id="KW-1185">Reference proteome</keyword>
<name>A0A0M8PH64_9EURO</name>
<evidence type="ECO:0000313" key="4">
    <source>
        <dbReference type="Proteomes" id="UP000037696"/>
    </source>
</evidence>
<comment type="caution">
    <text evidence="3">The sequence shown here is derived from an EMBL/GenBank/DDBJ whole genome shotgun (WGS) entry which is preliminary data.</text>
</comment>
<evidence type="ECO:0000256" key="1">
    <source>
        <dbReference type="SAM" id="MobiDB-lite"/>
    </source>
</evidence>